<dbReference type="PROSITE" id="PS50010">
    <property type="entry name" value="DH_2"/>
    <property type="match status" value="1"/>
</dbReference>
<keyword evidence="3" id="KW-0963">Cytoplasm</keyword>
<dbReference type="InterPro" id="IPR002048">
    <property type="entry name" value="EF_hand_dom"/>
</dbReference>
<evidence type="ECO:0000259" key="10">
    <source>
        <dbReference type="PROSITE" id="PS50004"/>
    </source>
</evidence>
<evidence type="ECO:0000259" key="9">
    <source>
        <dbReference type="PROSITE" id="PS50003"/>
    </source>
</evidence>
<dbReference type="InterPro" id="IPR000008">
    <property type="entry name" value="C2_dom"/>
</dbReference>
<feature type="domain" description="SH3" evidence="8">
    <location>
        <begin position="1453"/>
        <end position="1512"/>
    </location>
</feature>
<feature type="domain" description="EH" evidence="12">
    <location>
        <begin position="13"/>
        <end position="101"/>
    </location>
</feature>
<dbReference type="GO" id="GO:0005509">
    <property type="term" value="F:calcium ion binding"/>
    <property type="evidence" value="ECO:0007669"/>
    <property type="project" value="InterPro"/>
</dbReference>
<feature type="domain" description="C2" evidence="10">
    <location>
        <begin position="1878"/>
        <end position="1994"/>
    </location>
</feature>
<dbReference type="InterPro" id="IPR036028">
    <property type="entry name" value="SH3-like_dom_sf"/>
</dbReference>
<dbReference type="InterPro" id="IPR035892">
    <property type="entry name" value="C2_domain_sf"/>
</dbReference>
<gene>
    <name evidence="15" type="primary">LOC110974370</name>
</gene>
<feature type="domain" description="SH3" evidence="8">
    <location>
        <begin position="1262"/>
        <end position="1320"/>
    </location>
</feature>
<dbReference type="PROSITE" id="PS50002">
    <property type="entry name" value="SH3"/>
    <property type="match status" value="6"/>
</dbReference>
<dbReference type="GO" id="GO:0006897">
    <property type="term" value="P:endocytosis"/>
    <property type="evidence" value="ECO:0007669"/>
    <property type="project" value="UniProtKB-KW"/>
</dbReference>
<dbReference type="GO" id="GO:0035025">
    <property type="term" value="P:positive regulation of Rho protein signal transduction"/>
    <property type="evidence" value="ECO:0007669"/>
    <property type="project" value="TreeGrafter"/>
</dbReference>
<feature type="domain" description="EF-hand" evidence="13">
    <location>
        <begin position="45"/>
        <end position="80"/>
    </location>
</feature>
<feature type="region of interest" description="Disordered" evidence="7">
    <location>
        <begin position="1006"/>
        <end position="1072"/>
    </location>
</feature>
<dbReference type="CDD" id="cd00052">
    <property type="entry name" value="EH"/>
    <property type="match status" value="2"/>
</dbReference>
<dbReference type="CDD" id="cd08375">
    <property type="entry name" value="C2_Intersectin"/>
    <property type="match status" value="1"/>
</dbReference>
<dbReference type="SMART" id="SM00027">
    <property type="entry name" value="EH"/>
    <property type="match status" value="2"/>
</dbReference>
<dbReference type="CDD" id="cd00160">
    <property type="entry name" value="RhoGEF"/>
    <property type="match status" value="1"/>
</dbReference>
<dbReference type="InterPro" id="IPR000261">
    <property type="entry name" value="EH_dom"/>
</dbReference>
<comment type="subcellular location">
    <subcellularLocation>
        <location evidence="1">Cytoplasm</location>
    </subcellularLocation>
</comment>
<dbReference type="PROSITE" id="PS50004">
    <property type="entry name" value="C2"/>
    <property type="match status" value="1"/>
</dbReference>
<dbReference type="SMART" id="SM00326">
    <property type="entry name" value="SH3"/>
    <property type="match status" value="6"/>
</dbReference>
<dbReference type="GO" id="GO:0005085">
    <property type="term" value="F:guanyl-nucleotide exchange factor activity"/>
    <property type="evidence" value="ECO:0007669"/>
    <property type="project" value="InterPro"/>
</dbReference>
<dbReference type="Pfam" id="PF16652">
    <property type="entry name" value="PH_13"/>
    <property type="match status" value="1"/>
</dbReference>
<dbReference type="CDD" id="cd11836">
    <property type="entry name" value="SH3_Intersectin_1"/>
    <property type="match status" value="1"/>
</dbReference>
<sequence>MMQAQDWRITAEDRAKHDAQFYQLKPVSGFITGEQARGFFLQSGLPKNVLGHIWNLADMNGDGKMDKQEFSIAMYLIKRKLQGTELPSTLPPSLKQHPSPSMGGGFGGSFSMGMSTMTGVAPVQSTVGMVTMGGMGTMQPVAGSVATGQGSFNTLPARSSPMVLSGMTMGTTSQMLGQSGPAGFQGIPRSATLPHTATQPIQGSPERSASMTSSPEWSIPHGSKLRYKQTFNTSDKTRSGFLTGPQARQILVQTGLPQGILAQIWGLADIDNDGRLTQDEFCVAMHLADMAKSGQTLPVTLPMHLVPPSFRRARSGSATGTSSGQIAGPMSTTIAPSMGGMAPSMGGMAPSMGGMAPSRGGMAPSMGGMAPSMGPMQPAMGSVMGIGSMPATGGMMMPIAAPLSPGLPQQQSLDEQAPIEEPSMPVSFEDKKKQNFEKGQMELERRRALLREEQQREKDRQLQIEKQEQEKKERIRMEQERRRQMELDKMLARQRELEAEQEEQRRKMIEQREAARRELERQRQLEIQRQRRQELEAQRIRHQEDVCHLKSKSKTLACELETLEDKKNSLNKQLSDTKNIVTEHHTTIILMGQTRDAKVAEIESLQKAIQEQRQIKLNLDKQKDDISDKAKKLGIDSHVFENHRTVMHSLTTKKTTVERLRDQLKQHESAMESTLIDVDSKNTKIAELKEQIPKEQAEIDHLTTLHQQAAVDNRRMQQVAAEKEQKMKLAVEQQRIREENQRKEEEERRRQEQIRLAQQKAEQEAEKKRQEDEKKKKAQAAPSIDLFASFGSSTDDPFASTAAVEKTSAAKPLDPSDPFSAFTGPTAATKASTDKEDPFGAFADFSNATFDFGSTKEAPKPTSQPSVAPKPAPKPAPAPAPTPKPLQPSTDVTPLTSTVSATTAQTTKAEKPPVTAPKPSVNHDSGVPTKSPVIKTSGVLFMRYRALYPFQAETPEELTINPGDIVMVGKSENAEPGWLGGELNGKTGWFPENYAERIDDEEVKPTNDLGWASFSNSSSTSQTDVIKPETTSSTESAPASSAFSQPFKSSPFTPVATQPAPSPTPTPGQGKILQDGVKAEALYDWEAKKDNHLSFQKGDILTVKEQQDLWWLGELNGKQGWFPKTQVKQLPEDKPAPAAATGLSVSIATGSVAAIASSLFGNVSSTTTSTVKPAISPTPGAAQPQQSEEYVTIFPYNSDEAGDLQFTAGETVTVTKKDGEWLTGTIGDRQGIFPANCAQPKSSAQVQATEPVINSLEPPSHLSIDEVVTKFPYSSDQPGDLTFEAGVTIVVTKKEGDWWTGKLGDQEGIFPANYVTPKEGGDKPVTMPTTPAVAVTPDETAKTSSLTRKPEIARVIAPYTATSAEQLSLSLGQLIGVRKKNPSGWWEGELQARGKKKQIGWFPANYVQMMSSGGSAPATGASTPTEQSPSQGSMTVPTQGTERATTPTTPTLDGACQVVTLYPYVKQNDDELSFQKGMVINVVSKEDKDWWKGELNGLTGVFPANYVQELSDAGHTSKVNWTKDQHLLECTAPMERHRQESIHELINTEQAYVDDLVLAIEVFQKPLSDSGKVDVQEMSRIFVNWREIIQCNNKLLKSLRVRKKMSGEGQLIHMIGDILCEQLPRMTAYIRFCSCQLNASSLLQQRIDSDPEFKEYVKKLAQDPRVKGMPVSSYLIKPMQRITRYPLLIKKILKYTAETHPDHATIRTALEKAEELCQQVNEGVREKENSDKLEWLQVHVDCPGLAEELIFNSLTNCLGPRKYLHSGKLQKTKSNKELYAFLFNDFLLFTQPVKPGLQPFVASNSKRTVEYRMYRQPLFLNEVDVKSTNDGGSNDFVFNINHIDKVYSLRAESTNDKNRWMEKIQAASKNYIETEKKKREKLQRARSMRSKGVGRLLVVIIEGHDFKPSNNITGRADPYCEVRMGSQEHRTRVVPDTLSPVWDASMQFTVKDLEQDVLCITVYDRDLFSPNDFLGRTEVRVADVIKERKGREPLTKQLLLHEVSTGEVLVKLDLHLYDQSTC</sequence>
<feature type="region of interest" description="Disordered" evidence="7">
    <location>
        <begin position="1413"/>
        <end position="1450"/>
    </location>
</feature>
<feature type="compositionally biased region" description="Basic and acidic residues" evidence="7">
    <location>
        <begin position="761"/>
        <end position="775"/>
    </location>
</feature>
<dbReference type="Gene3D" id="2.30.30.40">
    <property type="entry name" value="SH3 Domains"/>
    <property type="match status" value="6"/>
</dbReference>
<feature type="domain" description="SH3" evidence="8">
    <location>
        <begin position="939"/>
        <end position="1000"/>
    </location>
</feature>
<dbReference type="PANTHER" id="PTHR46006:SF6">
    <property type="entry name" value="INTERSECTIN-2 ISOFORM X1"/>
    <property type="match status" value="1"/>
</dbReference>
<dbReference type="PRINTS" id="PR00452">
    <property type="entry name" value="SH3DOMAIN"/>
</dbReference>
<evidence type="ECO:0000259" key="11">
    <source>
        <dbReference type="PROSITE" id="PS50010"/>
    </source>
</evidence>
<dbReference type="GeneID" id="110974370"/>
<feature type="region of interest" description="Disordered" evidence="7">
    <location>
        <begin position="179"/>
        <end position="221"/>
    </location>
</feature>
<evidence type="ECO:0000256" key="7">
    <source>
        <dbReference type="SAM" id="MobiDB-lite"/>
    </source>
</evidence>
<dbReference type="InterPro" id="IPR018247">
    <property type="entry name" value="EF_Hand_1_Ca_BS"/>
</dbReference>
<dbReference type="InterPro" id="IPR011993">
    <property type="entry name" value="PH-like_dom_sf"/>
</dbReference>
<dbReference type="Pfam" id="PF14604">
    <property type="entry name" value="SH3_9"/>
    <property type="match status" value="3"/>
</dbReference>
<dbReference type="SMART" id="SM00054">
    <property type="entry name" value="EFh"/>
    <property type="match status" value="3"/>
</dbReference>
<dbReference type="GO" id="GO:0005737">
    <property type="term" value="C:cytoplasm"/>
    <property type="evidence" value="ECO:0007669"/>
    <property type="project" value="UniProtKB-SubCell"/>
</dbReference>
<dbReference type="CDD" id="cd11839">
    <property type="entry name" value="SH3_Intersectin_4"/>
    <property type="match status" value="1"/>
</dbReference>
<dbReference type="SUPFAM" id="SSF49562">
    <property type="entry name" value="C2 domain (Calcium/lipid-binding domain, CaLB)"/>
    <property type="match status" value="1"/>
</dbReference>
<dbReference type="RefSeq" id="XP_022081646.1">
    <property type="nucleotide sequence ID" value="XM_022225954.1"/>
</dbReference>
<feature type="domain" description="SH3" evidence="8">
    <location>
        <begin position="1348"/>
        <end position="1412"/>
    </location>
</feature>
<feature type="compositionally biased region" description="Polar residues" evidence="7">
    <location>
        <begin position="1426"/>
        <end position="1436"/>
    </location>
</feature>
<dbReference type="SMART" id="SM00233">
    <property type="entry name" value="PH"/>
    <property type="match status" value="1"/>
</dbReference>
<dbReference type="Gene3D" id="2.30.29.30">
    <property type="entry name" value="Pleckstrin-homology domain (PH domain)/Phosphotyrosine-binding domain (PTB)"/>
    <property type="match status" value="1"/>
</dbReference>
<dbReference type="SMART" id="SM00325">
    <property type="entry name" value="RhoGEF"/>
    <property type="match status" value="1"/>
</dbReference>
<keyword evidence="2 6" id="KW-0728">SH3 domain</keyword>
<reference evidence="15" key="1">
    <citation type="submission" date="2025-08" db="UniProtKB">
        <authorList>
            <consortium name="RefSeq"/>
        </authorList>
    </citation>
    <scope>IDENTIFICATION</scope>
</reference>
<feature type="domain" description="EF-hand" evidence="13">
    <location>
        <begin position="256"/>
        <end position="291"/>
    </location>
</feature>
<organism evidence="14 15">
    <name type="scientific">Acanthaster planci</name>
    <name type="common">Crown-of-thorns starfish</name>
    <dbReference type="NCBI Taxonomy" id="133434"/>
    <lineage>
        <taxon>Eukaryota</taxon>
        <taxon>Metazoa</taxon>
        <taxon>Echinodermata</taxon>
        <taxon>Eleutherozoa</taxon>
        <taxon>Asterozoa</taxon>
        <taxon>Asteroidea</taxon>
        <taxon>Valvatacea</taxon>
        <taxon>Valvatida</taxon>
        <taxon>Acanthasteridae</taxon>
        <taxon>Acanthaster</taxon>
    </lineage>
</organism>
<feature type="region of interest" description="Disordered" evidence="7">
    <location>
        <begin position="732"/>
        <end position="932"/>
    </location>
</feature>
<dbReference type="SMART" id="SM00239">
    <property type="entry name" value="C2"/>
    <property type="match status" value="1"/>
</dbReference>
<feature type="compositionally biased region" description="Polar residues" evidence="7">
    <location>
        <begin position="193"/>
        <end position="216"/>
    </location>
</feature>
<feature type="compositionally biased region" description="Low complexity" evidence="7">
    <location>
        <begin position="1437"/>
        <end position="1450"/>
    </location>
</feature>
<evidence type="ECO:0000256" key="6">
    <source>
        <dbReference type="PROSITE-ProRule" id="PRU00192"/>
    </source>
</evidence>
<feature type="domain" description="SH3" evidence="8">
    <location>
        <begin position="1074"/>
        <end position="1132"/>
    </location>
</feature>
<feature type="domain" description="SH3" evidence="8">
    <location>
        <begin position="1185"/>
        <end position="1243"/>
    </location>
</feature>
<evidence type="ECO:0000256" key="4">
    <source>
        <dbReference type="ARBA" id="ARBA00022583"/>
    </source>
</evidence>
<dbReference type="OrthoDB" id="2015333at2759"/>
<dbReference type="Gene3D" id="1.20.900.10">
    <property type="entry name" value="Dbl homology (DH) domain"/>
    <property type="match status" value="1"/>
</dbReference>
<dbReference type="Proteomes" id="UP000694845">
    <property type="component" value="Unplaced"/>
</dbReference>
<dbReference type="FunFam" id="2.30.30.40:FF:000072">
    <property type="entry name" value="Unconventional Myosin IB"/>
    <property type="match status" value="1"/>
</dbReference>
<feature type="region of interest" description="Disordered" evidence="7">
    <location>
        <begin position="452"/>
        <end position="479"/>
    </location>
</feature>
<dbReference type="InterPro" id="IPR035899">
    <property type="entry name" value="DBL_dom_sf"/>
</dbReference>
<feature type="compositionally biased region" description="Basic and acidic residues" evidence="7">
    <location>
        <begin position="732"/>
        <end position="753"/>
    </location>
</feature>
<dbReference type="PROSITE" id="PS00018">
    <property type="entry name" value="EF_HAND_1"/>
    <property type="match status" value="2"/>
</dbReference>
<dbReference type="SUPFAM" id="SSF50729">
    <property type="entry name" value="PH domain-like"/>
    <property type="match status" value="1"/>
</dbReference>
<dbReference type="PRINTS" id="PR00499">
    <property type="entry name" value="P67PHOX"/>
</dbReference>
<evidence type="ECO:0000256" key="1">
    <source>
        <dbReference type="ARBA" id="ARBA00004496"/>
    </source>
</evidence>
<dbReference type="Gene3D" id="2.60.40.150">
    <property type="entry name" value="C2 domain"/>
    <property type="match status" value="1"/>
</dbReference>
<evidence type="ECO:0000256" key="3">
    <source>
        <dbReference type="ARBA" id="ARBA00022490"/>
    </source>
</evidence>
<dbReference type="SUPFAM" id="SSF48065">
    <property type="entry name" value="DBL homology domain (DH-domain)"/>
    <property type="match status" value="1"/>
</dbReference>
<dbReference type="PANTHER" id="PTHR46006">
    <property type="entry name" value="RHO GUANINE NUCLEOTIDE EXCHANGE FACTOR AT 64C, ISOFORM A"/>
    <property type="match status" value="1"/>
</dbReference>
<dbReference type="InterPro" id="IPR011992">
    <property type="entry name" value="EF-hand-dom_pair"/>
</dbReference>
<evidence type="ECO:0000256" key="2">
    <source>
        <dbReference type="ARBA" id="ARBA00022443"/>
    </source>
</evidence>
<dbReference type="SUPFAM" id="SSF50044">
    <property type="entry name" value="SH3-domain"/>
    <property type="match status" value="6"/>
</dbReference>
<dbReference type="SUPFAM" id="SSF47473">
    <property type="entry name" value="EF-hand"/>
    <property type="match status" value="2"/>
</dbReference>
<feature type="domain" description="PH" evidence="9">
    <location>
        <begin position="1762"/>
        <end position="1869"/>
    </location>
</feature>
<dbReference type="KEGG" id="aplc:110974370"/>
<dbReference type="FunFam" id="1.20.900.10:FF:000011">
    <property type="entry name" value="Intersectin 1"/>
    <property type="match status" value="1"/>
</dbReference>
<dbReference type="FunFam" id="2.60.40.150:FF:000029">
    <property type="entry name" value="Intersectin 1"/>
    <property type="match status" value="1"/>
</dbReference>
<dbReference type="Pfam" id="PF00621">
    <property type="entry name" value="RhoGEF"/>
    <property type="match status" value="1"/>
</dbReference>
<feature type="domain" description="DH" evidence="11">
    <location>
        <begin position="1537"/>
        <end position="1723"/>
    </location>
</feature>
<keyword evidence="4" id="KW-0254">Endocytosis</keyword>
<dbReference type="InterPro" id="IPR001849">
    <property type="entry name" value="PH_domain"/>
</dbReference>
<dbReference type="InterPro" id="IPR001452">
    <property type="entry name" value="SH3_domain"/>
</dbReference>
<feature type="compositionally biased region" description="Low complexity" evidence="7">
    <location>
        <begin position="896"/>
        <end position="907"/>
    </location>
</feature>
<proteinExistence type="predicted"/>
<dbReference type="InterPro" id="IPR051480">
    <property type="entry name" value="Endocytic_GEF_Adapter"/>
</dbReference>
<protein>
    <submittedName>
        <fullName evidence="15">Intersectin-1-like isoform X1</fullName>
    </submittedName>
</protein>
<accession>A0A8B7XNL4</accession>
<keyword evidence="5" id="KW-0106">Calcium</keyword>
<dbReference type="CDD" id="cd11837">
    <property type="entry name" value="SH3_Intersectin_2"/>
    <property type="match status" value="1"/>
</dbReference>
<keyword evidence="14" id="KW-1185">Reference proteome</keyword>
<evidence type="ECO:0000313" key="15">
    <source>
        <dbReference type="RefSeq" id="XP_022081646.1"/>
    </source>
</evidence>
<dbReference type="OMA" id="DATVYKY"/>
<evidence type="ECO:0000313" key="14">
    <source>
        <dbReference type="Proteomes" id="UP000694845"/>
    </source>
</evidence>
<dbReference type="FunFam" id="1.10.238.10:FF:000055">
    <property type="entry name" value="Intersectin-1 isoform 1"/>
    <property type="match status" value="1"/>
</dbReference>
<dbReference type="PROSITE" id="PS50003">
    <property type="entry name" value="PH_DOMAIN"/>
    <property type="match status" value="1"/>
</dbReference>
<feature type="domain" description="EH" evidence="12">
    <location>
        <begin position="223"/>
        <end position="312"/>
    </location>
</feature>
<evidence type="ECO:0000259" key="8">
    <source>
        <dbReference type="PROSITE" id="PS50002"/>
    </source>
</evidence>
<feature type="compositionally biased region" description="Low complexity" evidence="7">
    <location>
        <begin position="1028"/>
        <end position="1059"/>
    </location>
</feature>
<evidence type="ECO:0000256" key="5">
    <source>
        <dbReference type="ARBA" id="ARBA00022837"/>
    </source>
</evidence>
<evidence type="ECO:0000259" key="13">
    <source>
        <dbReference type="PROSITE" id="PS50222"/>
    </source>
</evidence>
<evidence type="ECO:0000259" key="12">
    <source>
        <dbReference type="PROSITE" id="PS50031"/>
    </source>
</evidence>
<feature type="compositionally biased region" description="Low complexity" evidence="7">
    <location>
        <begin position="1413"/>
        <end position="1425"/>
    </location>
</feature>
<dbReference type="Pfam" id="PF12763">
    <property type="entry name" value="EH"/>
    <property type="match status" value="2"/>
</dbReference>
<dbReference type="CDD" id="cd11840">
    <property type="entry name" value="SH3_Intersectin_5"/>
    <property type="match status" value="1"/>
</dbReference>
<dbReference type="PROSITE" id="PS50222">
    <property type="entry name" value="EF_HAND_2"/>
    <property type="match status" value="2"/>
</dbReference>
<feature type="compositionally biased region" description="Pro residues" evidence="7">
    <location>
        <begin position="868"/>
        <end position="886"/>
    </location>
</feature>
<dbReference type="Gene3D" id="1.10.238.10">
    <property type="entry name" value="EF-hand"/>
    <property type="match status" value="2"/>
</dbReference>
<dbReference type="Pfam" id="PF00018">
    <property type="entry name" value="SH3_1"/>
    <property type="match status" value="3"/>
</dbReference>
<dbReference type="Pfam" id="PF00168">
    <property type="entry name" value="C2"/>
    <property type="match status" value="1"/>
</dbReference>
<dbReference type="InterPro" id="IPR000219">
    <property type="entry name" value="DH_dom"/>
</dbReference>
<name>A0A8B7XNL4_ACAPL</name>
<dbReference type="PROSITE" id="PS50031">
    <property type="entry name" value="EH"/>
    <property type="match status" value="2"/>
</dbReference>